<dbReference type="Proteomes" id="UP000661607">
    <property type="component" value="Unassembled WGS sequence"/>
</dbReference>
<sequence>MLTDSSLAASQPSSVTASPGGPSPASSATPSPSVQPPMVSPCPHTPRCPPPVCLPPTLRLSASAAPGAGPHVTPAAGPVLPGSSSGVPGYEVQAGYVRKFAGTMGTSATGVDEIKQHIPRFEGWNLVPLAGVPVIGLAFVGRFNSIADLWCDSAGILGEVLRKDSDKVCRAADNYVAAEKASALRTR</sequence>
<evidence type="ECO:0000313" key="3">
    <source>
        <dbReference type="Proteomes" id="UP000661607"/>
    </source>
</evidence>
<evidence type="ECO:0000256" key="1">
    <source>
        <dbReference type="SAM" id="MobiDB-lite"/>
    </source>
</evidence>
<reference evidence="2 3" key="1">
    <citation type="submission" date="2020-10" db="EMBL/GenBank/DDBJ databases">
        <title>Sequencing the genomes of 1000 actinobacteria strains.</title>
        <authorList>
            <person name="Klenk H.-P."/>
        </authorList>
    </citation>
    <scope>NUCLEOTIDE SEQUENCE [LARGE SCALE GENOMIC DNA]</scope>
    <source>
        <strain evidence="2 3">DSM 43748</strain>
    </source>
</reference>
<organism evidence="2 3">
    <name type="scientific">Nonomuraea africana</name>
    <dbReference type="NCBI Taxonomy" id="46171"/>
    <lineage>
        <taxon>Bacteria</taxon>
        <taxon>Bacillati</taxon>
        <taxon>Actinomycetota</taxon>
        <taxon>Actinomycetes</taxon>
        <taxon>Streptosporangiales</taxon>
        <taxon>Streptosporangiaceae</taxon>
        <taxon>Nonomuraea</taxon>
    </lineage>
</organism>
<proteinExistence type="predicted"/>
<name>A0ABR9KKU2_9ACTN</name>
<dbReference type="RefSeq" id="WP_192777321.1">
    <property type="nucleotide sequence ID" value="NZ_BAAASY010000002.1"/>
</dbReference>
<comment type="caution">
    <text evidence="2">The sequence shown here is derived from an EMBL/GenBank/DDBJ whole genome shotgun (WGS) entry which is preliminary data.</text>
</comment>
<feature type="region of interest" description="Disordered" evidence="1">
    <location>
        <begin position="1"/>
        <end position="45"/>
    </location>
</feature>
<protein>
    <submittedName>
        <fullName evidence="2">Uncharacterized protein</fullName>
    </submittedName>
</protein>
<feature type="compositionally biased region" description="Low complexity" evidence="1">
    <location>
        <begin position="12"/>
        <end position="32"/>
    </location>
</feature>
<dbReference type="EMBL" id="JADBEF010000001">
    <property type="protein sequence ID" value="MBE1562619.1"/>
    <property type="molecule type" value="Genomic_DNA"/>
</dbReference>
<accession>A0ABR9KKU2</accession>
<gene>
    <name evidence="2" type="ORF">H4W81_005398</name>
</gene>
<feature type="compositionally biased region" description="Pro residues" evidence="1">
    <location>
        <begin position="33"/>
        <end position="45"/>
    </location>
</feature>
<keyword evidence="3" id="KW-1185">Reference proteome</keyword>
<feature type="compositionally biased region" description="Polar residues" evidence="1">
    <location>
        <begin position="1"/>
        <end position="11"/>
    </location>
</feature>
<evidence type="ECO:0000313" key="2">
    <source>
        <dbReference type="EMBL" id="MBE1562619.1"/>
    </source>
</evidence>